<keyword evidence="2" id="KW-1185">Reference proteome</keyword>
<organism evidence="1 2">
    <name type="scientific">Cichorium intybus</name>
    <name type="common">Chicory</name>
    <dbReference type="NCBI Taxonomy" id="13427"/>
    <lineage>
        <taxon>Eukaryota</taxon>
        <taxon>Viridiplantae</taxon>
        <taxon>Streptophyta</taxon>
        <taxon>Embryophyta</taxon>
        <taxon>Tracheophyta</taxon>
        <taxon>Spermatophyta</taxon>
        <taxon>Magnoliopsida</taxon>
        <taxon>eudicotyledons</taxon>
        <taxon>Gunneridae</taxon>
        <taxon>Pentapetalae</taxon>
        <taxon>asterids</taxon>
        <taxon>campanulids</taxon>
        <taxon>Asterales</taxon>
        <taxon>Asteraceae</taxon>
        <taxon>Cichorioideae</taxon>
        <taxon>Cichorieae</taxon>
        <taxon>Cichoriinae</taxon>
        <taxon>Cichorium</taxon>
    </lineage>
</organism>
<reference evidence="1 2" key="2">
    <citation type="journal article" date="2022" name="Mol. Ecol. Resour.">
        <title>The genomes of chicory, endive, great burdock and yacon provide insights into Asteraceae paleo-polyploidization history and plant inulin production.</title>
        <authorList>
            <person name="Fan W."/>
            <person name="Wang S."/>
            <person name="Wang H."/>
            <person name="Wang A."/>
            <person name="Jiang F."/>
            <person name="Liu H."/>
            <person name="Zhao H."/>
            <person name="Xu D."/>
            <person name="Zhang Y."/>
        </authorList>
    </citation>
    <scope>NUCLEOTIDE SEQUENCE [LARGE SCALE GENOMIC DNA]</scope>
    <source>
        <strain evidence="2">cv. Punajuju</strain>
        <tissue evidence="1">Leaves</tissue>
    </source>
</reference>
<dbReference type="EMBL" id="CM042009">
    <property type="protein sequence ID" value="KAI3789340.1"/>
    <property type="molecule type" value="Genomic_DNA"/>
</dbReference>
<evidence type="ECO:0000313" key="2">
    <source>
        <dbReference type="Proteomes" id="UP001055811"/>
    </source>
</evidence>
<comment type="caution">
    <text evidence="1">The sequence shown here is derived from an EMBL/GenBank/DDBJ whole genome shotgun (WGS) entry which is preliminary data.</text>
</comment>
<reference evidence="2" key="1">
    <citation type="journal article" date="2022" name="Mol. Ecol. Resour.">
        <title>The genomes of chicory, endive, great burdock and yacon provide insights into Asteraceae palaeo-polyploidization history and plant inulin production.</title>
        <authorList>
            <person name="Fan W."/>
            <person name="Wang S."/>
            <person name="Wang H."/>
            <person name="Wang A."/>
            <person name="Jiang F."/>
            <person name="Liu H."/>
            <person name="Zhao H."/>
            <person name="Xu D."/>
            <person name="Zhang Y."/>
        </authorList>
    </citation>
    <scope>NUCLEOTIDE SEQUENCE [LARGE SCALE GENOMIC DNA]</scope>
    <source>
        <strain evidence="2">cv. Punajuju</strain>
    </source>
</reference>
<dbReference type="Proteomes" id="UP001055811">
    <property type="component" value="Linkage Group LG01"/>
</dbReference>
<evidence type="ECO:0000313" key="1">
    <source>
        <dbReference type="EMBL" id="KAI3789340.1"/>
    </source>
</evidence>
<gene>
    <name evidence="1" type="ORF">L2E82_02133</name>
</gene>
<protein>
    <submittedName>
        <fullName evidence="1">Uncharacterized protein</fullName>
    </submittedName>
</protein>
<proteinExistence type="predicted"/>
<name>A0ACB9H1W6_CICIN</name>
<accession>A0ACB9H1W6</accession>
<sequence length="158" mass="17621">MDSIENEVTHDFNPLFRVYKNGHVERITGTPIIPPSHDPKTSVLSKDVDISQDPKISARLYLPTAAAAAKLPLLIYIHGGGFAIESAFSTLWPLPHPPQLPNSRRRRNRSLHRVQTRTGAPSPRLLRRLLGSSEMGLASTRSMDKRPRRSEPGFLSGR</sequence>